<reference evidence="1 2" key="2">
    <citation type="journal article" date="2022" name="Mol. Ecol. Resour.">
        <title>The genomes of chicory, endive, great burdock and yacon provide insights into Asteraceae paleo-polyploidization history and plant inulin production.</title>
        <authorList>
            <person name="Fan W."/>
            <person name="Wang S."/>
            <person name="Wang H."/>
            <person name="Wang A."/>
            <person name="Jiang F."/>
            <person name="Liu H."/>
            <person name="Zhao H."/>
            <person name="Xu D."/>
            <person name="Zhang Y."/>
        </authorList>
    </citation>
    <scope>NUCLEOTIDE SEQUENCE [LARGE SCALE GENOMIC DNA]</scope>
    <source>
        <strain evidence="2">cv. Yunnan</strain>
        <tissue evidence="1">Leaves</tissue>
    </source>
</reference>
<protein>
    <submittedName>
        <fullName evidence="1">Uncharacterized protein</fullName>
    </submittedName>
</protein>
<comment type="caution">
    <text evidence="1">The sequence shown here is derived from an EMBL/GenBank/DDBJ whole genome shotgun (WGS) entry which is preliminary data.</text>
</comment>
<proteinExistence type="predicted"/>
<reference evidence="2" key="1">
    <citation type="journal article" date="2022" name="Mol. Ecol. Resour.">
        <title>The genomes of chicory, endive, great burdock and yacon provide insights into Asteraceae palaeo-polyploidization history and plant inulin production.</title>
        <authorList>
            <person name="Fan W."/>
            <person name="Wang S."/>
            <person name="Wang H."/>
            <person name="Wang A."/>
            <person name="Jiang F."/>
            <person name="Liu H."/>
            <person name="Zhao H."/>
            <person name="Xu D."/>
            <person name="Zhang Y."/>
        </authorList>
    </citation>
    <scope>NUCLEOTIDE SEQUENCE [LARGE SCALE GENOMIC DNA]</scope>
    <source>
        <strain evidence="2">cv. Yunnan</strain>
    </source>
</reference>
<accession>A0ACB9IG33</accession>
<name>A0ACB9IG33_9ASTR</name>
<dbReference type="Proteomes" id="UP001056120">
    <property type="component" value="Linkage Group LG08"/>
</dbReference>
<organism evidence="1 2">
    <name type="scientific">Smallanthus sonchifolius</name>
    <dbReference type="NCBI Taxonomy" id="185202"/>
    <lineage>
        <taxon>Eukaryota</taxon>
        <taxon>Viridiplantae</taxon>
        <taxon>Streptophyta</taxon>
        <taxon>Embryophyta</taxon>
        <taxon>Tracheophyta</taxon>
        <taxon>Spermatophyta</taxon>
        <taxon>Magnoliopsida</taxon>
        <taxon>eudicotyledons</taxon>
        <taxon>Gunneridae</taxon>
        <taxon>Pentapetalae</taxon>
        <taxon>asterids</taxon>
        <taxon>campanulids</taxon>
        <taxon>Asterales</taxon>
        <taxon>Asteraceae</taxon>
        <taxon>Asteroideae</taxon>
        <taxon>Heliantheae alliance</taxon>
        <taxon>Millerieae</taxon>
        <taxon>Smallanthus</taxon>
    </lineage>
</organism>
<dbReference type="EMBL" id="CM042025">
    <property type="protein sequence ID" value="KAI3806751.1"/>
    <property type="molecule type" value="Genomic_DNA"/>
</dbReference>
<evidence type="ECO:0000313" key="1">
    <source>
        <dbReference type="EMBL" id="KAI3806751.1"/>
    </source>
</evidence>
<evidence type="ECO:0000313" key="2">
    <source>
        <dbReference type="Proteomes" id="UP001056120"/>
    </source>
</evidence>
<gene>
    <name evidence="1" type="ORF">L1987_22665</name>
</gene>
<keyword evidence="2" id="KW-1185">Reference proteome</keyword>
<sequence>MVGYMKNEGCECNFTKLNHAGGLFLPWRKISKSQNPKIIKNPQISIHHHQSLAIGIFEEVPIPSILSKQIKFKIKIRIS</sequence>